<dbReference type="Proteomes" id="UP000735302">
    <property type="component" value="Unassembled WGS sequence"/>
</dbReference>
<sequence>MGQPIVAEAPGNKTIKTKARTHLTRTVLVLQQQRASLALEQSLRSLHDLHNDVLHRGLFREQVVYYLQQGLWGLVEGVGGTVASESVLRSAGTLLSRVRVPPPAPWPDGGSESLRRSPCCELTTPNQQAPVAWRFGDGDDSLGKLNNLLSNLSCYSDKQQSMNDTRSSSSTS</sequence>
<evidence type="ECO:0000313" key="1">
    <source>
        <dbReference type="EMBL" id="GFO11444.1"/>
    </source>
</evidence>
<keyword evidence="2" id="KW-1185">Reference proteome</keyword>
<protein>
    <submittedName>
        <fullName evidence="1">Uncharacterized protein</fullName>
    </submittedName>
</protein>
<gene>
    <name evidence="1" type="ORF">PoB_003794900</name>
</gene>
<name>A0AAV4AZA3_9GAST</name>
<comment type="caution">
    <text evidence="1">The sequence shown here is derived from an EMBL/GenBank/DDBJ whole genome shotgun (WGS) entry which is preliminary data.</text>
</comment>
<dbReference type="AlphaFoldDB" id="A0AAV4AZA3"/>
<organism evidence="1 2">
    <name type="scientific">Plakobranchus ocellatus</name>
    <dbReference type="NCBI Taxonomy" id="259542"/>
    <lineage>
        <taxon>Eukaryota</taxon>
        <taxon>Metazoa</taxon>
        <taxon>Spiralia</taxon>
        <taxon>Lophotrochozoa</taxon>
        <taxon>Mollusca</taxon>
        <taxon>Gastropoda</taxon>
        <taxon>Heterobranchia</taxon>
        <taxon>Euthyneura</taxon>
        <taxon>Panpulmonata</taxon>
        <taxon>Sacoglossa</taxon>
        <taxon>Placobranchoidea</taxon>
        <taxon>Plakobranchidae</taxon>
        <taxon>Plakobranchus</taxon>
    </lineage>
</organism>
<accession>A0AAV4AZA3</accession>
<evidence type="ECO:0000313" key="2">
    <source>
        <dbReference type="Proteomes" id="UP000735302"/>
    </source>
</evidence>
<dbReference type="EMBL" id="BLXT01004298">
    <property type="protein sequence ID" value="GFO11444.1"/>
    <property type="molecule type" value="Genomic_DNA"/>
</dbReference>
<proteinExistence type="predicted"/>
<reference evidence="1 2" key="1">
    <citation type="journal article" date="2021" name="Elife">
        <title>Chloroplast acquisition without the gene transfer in kleptoplastic sea slugs, Plakobranchus ocellatus.</title>
        <authorList>
            <person name="Maeda T."/>
            <person name="Takahashi S."/>
            <person name="Yoshida T."/>
            <person name="Shimamura S."/>
            <person name="Takaki Y."/>
            <person name="Nagai Y."/>
            <person name="Toyoda A."/>
            <person name="Suzuki Y."/>
            <person name="Arimoto A."/>
            <person name="Ishii H."/>
            <person name="Satoh N."/>
            <person name="Nishiyama T."/>
            <person name="Hasebe M."/>
            <person name="Maruyama T."/>
            <person name="Minagawa J."/>
            <person name="Obokata J."/>
            <person name="Shigenobu S."/>
        </authorList>
    </citation>
    <scope>NUCLEOTIDE SEQUENCE [LARGE SCALE GENOMIC DNA]</scope>
</reference>